<keyword evidence="5 7" id="KW-0496">Mitochondrion</keyword>
<organism evidence="9 10">
    <name type="scientific">Diutina rugosa</name>
    <name type="common">Yeast</name>
    <name type="synonym">Candida rugosa</name>
    <dbReference type="NCBI Taxonomy" id="5481"/>
    <lineage>
        <taxon>Eukaryota</taxon>
        <taxon>Fungi</taxon>
        <taxon>Dikarya</taxon>
        <taxon>Ascomycota</taxon>
        <taxon>Saccharomycotina</taxon>
        <taxon>Pichiomycetes</taxon>
        <taxon>Debaryomycetaceae</taxon>
        <taxon>Diutina</taxon>
    </lineage>
</organism>
<feature type="binding site" evidence="7">
    <location>
        <position position="38"/>
    </location>
    <ligand>
        <name>AMP</name>
        <dbReference type="ChEBI" id="CHEBI:456215"/>
    </ligand>
</feature>
<gene>
    <name evidence="7" type="primary">ADK2</name>
    <name evidence="9" type="ORF">DIURU_000024</name>
</gene>
<name>A0A642UZL3_DIURU</name>
<feature type="binding site" evidence="7">
    <location>
        <position position="183"/>
    </location>
    <ligand>
        <name>AMP</name>
        <dbReference type="ChEBI" id="CHEBI:456215"/>
    </ligand>
</feature>
<feature type="binding site" evidence="7">
    <location>
        <position position="139"/>
    </location>
    <ligand>
        <name>GTP</name>
        <dbReference type="ChEBI" id="CHEBI:37565"/>
    </ligand>
</feature>
<feature type="binding site" evidence="7">
    <location>
        <position position="172"/>
    </location>
    <ligand>
        <name>AMP</name>
        <dbReference type="ChEBI" id="CHEBI:456215"/>
    </ligand>
</feature>
<dbReference type="PANTHER" id="PTHR23359">
    <property type="entry name" value="NUCLEOTIDE KINASE"/>
    <property type="match status" value="1"/>
</dbReference>
<evidence type="ECO:0000313" key="9">
    <source>
        <dbReference type="EMBL" id="KAA8908711.1"/>
    </source>
</evidence>
<dbReference type="GO" id="GO:0046039">
    <property type="term" value="P:GTP metabolic process"/>
    <property type="evidence" value="ECO:0007669"/>
    <property type="project" value="UniProtKB-UniRule"/>
</dbReference>
<comment type="similarity">
    <text evidence="7">Belongs to the adenylate kinase family. AK3 subfamily.</text>
</comment>
<dbReference type="FunFam" id="3.40.50.300:FF:000106">
    <property type="entry name" value="Adenylate kinase mitochondrial"/>
    <property type="match status" value="1"/>
</dbReference>
<feature type="region of interest" description="NMPbind" evidence="7">
    <location>
        <begin position="37"/>
        <end position="66"/>
    </location>
</feature>
<dbReference type="GO" id="GO:0006172">
    <property type="term" value="P:ADP biosynthetic process"/>
    <property type="evidence" value="ECO:0007669"/>
    <property type="project" value="UniProtKB-UniRule"/>
</dbReference>
<evidence type="ECO:0000256" key="6">
    <source>
        <dbReference type="ARBA" id="ARBA00023134"/>
    </source>
</evidence>
<dbReference type="GO" id="GO:0046033">
    <property type="term" value="P:AMP metabolic process"/>
    <property type="evidence" value="ECO:0007669"/>
    <property type="project" value="UniProtKB-UniRule"/>
</dbReference>
<dbReference type="EMBL" id="SWFT01000004">
    <property type="protein sequence ID" value="KAA8908711.1"/>
    <property type="molecule type" value="Genomic_DNA"/>
</dbReference>
<evidence type="ECO:0000313" key="10">
    <source>
        <dbReference type="Proteomes" id="UP000449547"/>
    </source>
</evidence>
<dbReference type="Pfam" id="PF00406">
    <property type="entry name" value="ADK"/>
    <property type="match status" value="1"/>
</dbReference>
<accession>A0A642UZL3</accession>
<evidence type="ECO:0000256" key="3">
    <source>
        <dbReference type="ARBA" id="ARBA00022741"/>
    </source>
</evidence>
<keyword evidence="6 7" id="KW-0342">GTP-binding</keyword>
<evidence type="ECO:0000256" key="2">
    <source>
        <dbReference type="ARBA" id="ARBA00022679"/>
    </source>
</evidence>
<evidence type="ECO:0000256" key="7">
    <source>
        <dbReference type="HAMAP-Rule" id="MF_03169"/>
    </source>
</evidence>
<feature type="binding site" evidence="7">
    <location>
        <begin position="148"/>
        <end position="149"/>
    </location>
    <ligand>
        <name>GTP</name>
        <dbReference type="ChEBI" id="CHEBI:37565"/>
    </ligand>
</feature>
<keyword evidence="4 7" id="KW-0418">Kinase</keyword>
<dbReference type="AlphaFoldDB" id="A0A642UZL3"/>
<protein>
    <recommendedName>
        <fullName evidence="7">GTP:AMP phosphotransferase, mitochondrial</fullName>
        <ecNumber evidence="7">2.7.4.10</ecNumber>
    </recommendedName>
    <alternativeName>
        <fullName evidence="7">Adenylate kinase 3</fullName>
        <shortName evidence="7">AK 3</shortName>
    </alternativeName>
</protein>
<dbReference type="InterPro" id="IPR007862">
    <property type="entry name" value="Adenylate_kinase_lid-dom"/>
</dbReference>
<dbReference type="Proteomes" id="UP000449547">
    <property type="component" value="Unassembled WGS sequence"/>
</dbReference>
<comment type="catalytic activity">
    <reaction evidence="7">
        <text>a ribonucleoside 5'-triphosphate + AMP = a ribonucleoside 5'-diphosphate + ADP</text>
        <dbReference type="Rhea" id="RHEA:13749"/>
        <dbReference type="ChEBI" id="CHEBI:57930"/>
        <dbReference type="ChEBI" id="CHEBI:61557"/>
        <dbReference type="ChEBI" id="CHEBI:456215"/>
        <dbReference type="ChEBI" id="CHEBI:456216"/>
        <dbReference type="EC" id="2.7.4.10"/>
    </reaction>
</comment>
<feature type="binding site" evidence="7">
    <location>
        <begin position="97"/>
        <end position="100"/>
    </location>
    <ligand>
        <name>AMP</name>
        <dbReference type="ChEBI" id="CHEBI:456215"/>
    </ligand>
</feature>
<dbReference type="InterPro" id="IPR033690">
    <property type="entry name" value="Adenylat_kinase_CS"/>
</dbReference>
<dbReference type="GO" id="GO:0046041">
    <property type="term" value="P:ITP metabolic process"/>
    <property type="evidence" value="ECO:0007669"/>
    <property type="project" value="UniProtKB-UniRule"/>
</dbReference>
<comment type="function">
    <text evidence="7">Involved in maintaining the homeostasis of cellular nucleotides by catalyzing the interconversion of nucleoside phosphates. Has GTP:AMP phosphotransferase and ITP:AMP phosphotransferase activities.</text>
</comment>
<evidence type="ECO:0000256" key="4">
    <source>
        <dbReference type="ARBA" id="ARBA00022777"/>
    </source>
</evidence>
<evidence type="ECO:0000256" key="1">
    <source>
        <dbReference type="ARBA" id="ARBA00004305"/>
    </source>
</evidence>
<feature type="binding site" evidence="7">
    <location>
        <begin position="64"/>
        <end position="66"/>
    </location>
    <ligand>
        <name>AMP</name>
        <dbReference type="ChEBI" id="CHEBI:456215"/>
    </ligand>
</feature>
<dbReference type="Pfam" id="PF05191">
    <property type="entry name" value="ADK_lid"/>
    <property type="match status" value="1"/>
</dbReference>
<keyword evidence="10" id="KW-1185">Reference proteome</keyword>
<dbReference type="InterPro" id="IPR006259">
    <property type="entry name" value="Adenyl_kin_sub"/>
</dbReference>
<comment type="domain">
    <text evidence="7">Consists of three domains, a large central CORE domain and two small peripheral domains, NMPbind and LID, which undergo movements during catalysis. The LID domain closes over the site of phosphoryl transfer upon GTP binding. Assembling and dissambling the active center during each catalytic cycle provides an effective means to prevent GTP hydrolysis.</text>
</comment>
<dbReference type="EC" id="2.7.4.10" evidence="7"/>
<dbReference type="Gene3D" id="3.40.50.300">
    <property type="entry name" value="P-loop containing nucleotide triphosphate hydrolases"/>
    <property type="match status" value="1"/>
</dbReference>
<dbReference type="InterPro" id="IPR000850">
    <property type="entry name" value="Adenylat/UMP-CMP_kin"/>
</dbReference>
<dbReference type="GO" id="GO:0005524">
    <property type="term" value="F:ATP binding"/>
    <property type="evidence" value="ECO:0007669"/>
    <property type="project" value="InterPro"/>
</dbReference>
<feature type="binding site" evidence="7">
    <location>
        <begin position="16"/>
        <end position="21"/>
    </location>
    <ligand>
        <name>GTP</name>
        <dbReference type="ChEBI" id="CHEBI:37565"/>
    </ligand>
</feature>
<reference evidence="9 10" key="1">
    <citation type="submission" date="2019-07" db="EMBL/GenBank/DDBJ databases">
        <title>Genome assembly of two rare yeast pathogens: Diutina rugosa and Trichomonascus ciferrii.</title>
        <authorList>
            <person name="Mixao V."/>
            <person name="Saus E."/>
            <person name="Hansen A."/>
            <person name="Lass-Flor C."/>
            <person name="Gabaldon T."/>
        </authorList>
    </citation>
    <scope>NUCLEOTIDE SEQUENCE [LARGE SCALE GENOMIC DNA]</scope>
    <source>
        <strain evidence="9 10">CBS 613</strain>
    </source>
</reference>
<dbReference type="PRINTS" id="PR00094">
    <property type="entry name" value="ADENYLTKNASE"/>
</dbReference>
<dbReference type="PROSITE" id="PS00113">
    <property type="entry name" value="ADENYLATE_KINASE"/>
    <property type="match status" value="1"/>
</dbReference>
<feature type="region of interest" description="LID" evidence="7">
    <location>
        <begin position="138"/>
        <end position="175"/>
    </location>
</feature>
<dbReference type="VEuPathDB" id="FungiDB:DIURU_000024"/>
<evidence type="ECO:0000259" key="8">
    <source>
        <dbReference type="Pfam" id="PF05191"/>
    </source>
</evidence>
<sequence length="229" mass="25474">MSLIRPLRLLLLGAPGSGKGTQTSRLLKEFPTINAVSSGDILRSEIAKGSGIGKEAEGYIKEGTLVPDSVMVKLITGHLMNPKWPGSGEKASFLLDGFPRTVPQASQLDQVLDSHNRELNMVVELDVDQRVILDRIEARWVHVPSGRVYNLDYNPPKKPYTDDVTGEPLTKRADDTAEVFGKRLDTYNRELAPLKQYYQKRGVLHTVSGNTSDIIYPKLSQLIKDNFCK</sequence>
<keyword evidence="3 7" id="KW-0547">Nucleotide-binding</keyword>
<feature type="binding site" evidence="7">
    <location>
        <position position="104"/>
    </location>
    <ligand>
        <name>AMP</name>
        <dbReference type="ChEBI" id="CHEBI:456215"/>
    </ligand>
</feature>
<dbReference type="NCBIfam" id="TIGR01351">
    <property type="entry name" value="adk"/>
    <property type="match status" value="1"/>
</dbReference>
<dbReference type="SUPFAM" id="SSF52540">
    <property type="entry name" value="P-loop containing nucleoside triphosphate hydrolases"/>
    <property type="match status" value="1"/>
</dbReference>
<feature type="domain" description="Adenylate kinase active site lid" evidence="8">
    <location>
        <begin position="139"/>
        <end position="174"/>
    </location>
</feature>
<comment type="caution">
    <text evidence="9">The sequence shown here is derived from an EMBL/GenBank/DDBJ whole genome shotgun (WGS) entry which is preliminary data.</text>
</comment>
<dbReference type="HAMAP" id="MF_00235">
    <property type="entry name" value="Adenylate_kinase_Adk"/>
    <property type="match status" value="1"/>
</dbReference>
<proteinExistence type="inferred from homology"/>
<evidence type="ECO:0000256" key="5">
    <source>
        <dbReference type="ARBA" id="ARBA00023128"/>
    </source>
</evidence>
<dbReference type="HAMAP" id="MF_03169">
    <property type="entry name" value="Adenylate_kinase_AK3"/>
    <property type="match status" value="1"/>
</dbReference>
<dbReference type="OrthoDB" id="439792at2759"/>
<comment type="subunit">
    <text evidence="7">Monomer.</text>
</comment>
<dbReference type="OMA" id="IKVENTM"/>
<dbReference type="InterPro" id="IPR028586">
    <property type="entry name" value="AK3/Ak4_mitochondrial"/>
</dbReference>
<comment type="subcellular location">
    <subcellularLocation>
        <location evidence="1 7">Mitochondrion matrix</location>
    </subcellularLocation>
</comment>
<dbReference type="InterPro" id="IPR027417">
    <property type="entry name" value="P-loop_NTPase"/>
</dbReference>
<keyword evidence="2 7" id="KW-0808">Transferase</keyword>
<dbReference type="GO" id="GO:0046899">
    <property type="term" value="F:nucleoside triphosphate adenylate kinase activity"/>
    <property type="evidence" value="ECO:0007669"/>
    <property type="project" value="UniProtKB-UniRule"/>
</dbReference>
<dbReference type="GO" id="GO:0005759">
    <property type="term" value="C:mitochondrial matrix"/>
    <property type="evidence" value="ECO:0007669"/>
    <property type="project" value="UniProtKB-SubCell"/>
</dbReference>
<feature type="binding site" evidence="7">
    <location>
        <position position="212"/>
    </location>
    <ligand>
        <name>GTP</name>
        <dbReference type="ChEBI" id="CHEBI:37565"/>
    </ligand>
</feature>
<feature type="binding site" evidence="7">
    <location>
        <position position="43"/>
    </location>
    <ligand>
        <name>AMP</name>
        <dbReference type="ChEBI" id="CHEBI:456215"/>
    </ligand>
</feature>
<dbReference type="CDD" id="cd01428">
    <property type="entry name" value="ADK"/>
    <property type="match status" value="1"/>
</dbReference>
<dbReference type="GO" id="GO:0005525">
    <property type="term" value="F:GTP binding"/>
    <property type="evidence" value="ECO:0007669"/>
    <property type="project" value="UniProtKB-KW"/>
</dbReference>
<dbReference type="GO" id="GO:0004017">
    <property type="term" value="F:AMP kinase activity"/>
    <property type="evidence" value="ECO:0007669"/>
    <property type="project" value="InterPro"/>
</dbReference>